<keyword evidence="2" id="KW-1185">Reference proteome</keyword>
<name>A0ACC1XJK0_MELAZ</name>
<organism evidence="1 2">
    <name type="scientific">Melia azedarach</name>
    <name type="common">Chinaberry tree</name>
    <dbReference type="NCBI Taxonomy" id="155640"/>
    <lineage>
        <taxon>Eukaryota</taxon>
        <taxon>Viridiplantae</taxon>
        <taxon>Streptophyta</taxon>
        <taxon>Embryophyta</taxon>
        <taxon>Tracheophyta</taxon>
        <taxon>Spermatophyta</taxon>
        <taxon>Magnoliopsida</taxon>
        <taxon>eudicotyledons</taxon>
        <taxon>Gunneridae</taxon>
        <taxon>Pentapetalae</taxon>
        <taxon>rosids</taxon>
        <taxon>malvids</taxon>
        <taxon>Sapindales</taxon>
        <taxon>Meliaceae</taxon>
        <taxon>Melia</taxon>
    </lineage>
</organism>
<gene>
    <name evidence="1" type="ORF">OWV82_017221</name>
</gene>
<reference evidence="1 2" key="1">
    <citation type="journal article" date="2023" name="Science">
        <title>Complex scaffold remodeling in plant triterpene biosynthesis.</title>
        <authorList>
            <person name="De La Pena R."/>
            <person name="Hodgson H."/>
            <person name="Liu J.C."/>
            <person name="Stephenson M.J."/>
            <person name="Martin A.C."/>
            <person name="Owen C."/>
            <person name="Harkess A."/>
            <person name="Leebens-Mack J."/>
            <person name="Jimenez L.E."/>
            <person name="Osbourn A."/>
            <person name="Sattely E.S."/>
        </authorList>
    </citation>
    <scope>NUCLEOTIDE SEQUENCE [LARGE SCALE GENOMIC DNA]</scope>
    <source>
        <strain evidence="2">cv. JPN11</strain>
        <tissue evidence="1">Leaf</tissue>
    </source>
</reference>
<proteinExistence type="predicted"/>
<sequence length="242" mass="26847">MKKENSVTRDCSRNCGSYLFPMQMEELNWRSRSSQAKSLGTLASIAGAFVMTFYNGPLTIRTLSGTASLHQLLSQQSNWILGAFFLAAEALSISAIYITQILILRNFQALLILMFYQFFLNTILSTVFSLIMVTDPSAWKLRLDVGLFAVIYSAVIGCVFRVGMATWCLSKTGPLFVAMFKPLGIIFSVVMGVIFLADPLCLGSLVGGVIIVAGFYSVIWGKFKEQKTIEQFEKVPLLKNKD</sequence>
<evidence type="ECO:0000313" key="1">
    <source>
        <dbReference type="EMBL" id="KAJ4711152.1"/>
    </source>
</evidence>
<evidence type="ECO:0000313" key="2">
    <source>
        <dbReference type="Proteomes" id="UP001164539"/>
    </source>
</evidence>
<dbReference type="EMBL" id="CM051402">
    <property type="protein sequence ID" value="KAJ4711152.1"/>
    <property type="molecule type" value="Genomic_DNA"/>
</dbReference>
<accession>A0ACC1XJK0</accession>
<protein>
    <submittedName>
        <fullName evidence="1">WAT1-related protein</fullName>
    </submittedName>
</protein>
<dbReference type="Proteomes" id="UP001164539">
    <property type="component" value="Chromosome 9"/>
</dbReference>
<comment type="caution">
    <text evidence="1">The sequence shown here is derived from an EMBL/GenBank/DDBJ whole genome shotgun (WGS) entry which is preliminary data.</text>
</comment>